<feature type="region of interest" description="Disordered" evidence="1">
    <location>
        <begin position="1"/>
        <end position="23"/>
    </location>
</feature>
<feature type="compositionally biased region" description="Basic and acidic residues" evidence="1">
    <location>
        <begin position="1"/>
        <end position="11"/>
    </location>
</feature>
<reference evidence="2" key="1">
    <citation type="submission" date="2021-01" db="EMBL/GenBank/DDBJ databases">
        <authorList>
            <person name="Corre E."/>
            <person name="Pelletier E."/>
            <person name="Niang G."/>
            <person name="Scheremetjew M."/>
            <person name="Finn R."/>
            <person name="Kale V."/>
            <person name="Holt S."/>
            <person name="Cochrane G."/>
            <person name="Meng A."/>
            <person name="Brown T."/>
            <person name="Cohen L."/>
        </authorList>
    </citation>
    <scope>NUCLEOTIDE SEQUENCE</scope>
    <source>
        <strain evidence="2">CCMP645</strain>
    </source>
</reference>
<evidence type="ECO:0000256" key="1">
    <source>
        <dbReference type="SAM" id="MobiDB-lite"/>
    </source>
</evidence>
<feature type="compositionally biased region" description="Polar residues" evidence="1">
    <location>
        <begin position="141"/>
        <end position="150"/>
    </location>
</feature>
<dbReference type="EMBL" id="HBIZ01061938">
    <property type="protein sequence ID" value="CAE0785669.1"/>
    <property type="molecule type" value="Transcribed_RNA"/>
</dbReference>
<name>A0A7S4FC21_CHRCT</name>
<organism evidence="2">
    <name type="scientific">Chrysotila carterae</name>
    <name type="common">Marine alga</name>
    <name type="synonym">Syracosphaera carterae</name>
    <dbReference type="NCBI Taxonomy" id="13221"/>
    <lineage>
        <taxon>Eukaryota</taxon>
        <taxon>Haptista</taxon>
        <taxon>Haptophyta</taxon>
        <taxon>Prymnesiophyceae</taxon>
        <taxon>Isochrysidales</taxon>
        <taxon>Isochrysidaceae</taxon>
        <taxon>Chrysotila</taxon>
    </lineage>
</organism>
<proteinExistence type="predicted"/>
<feature type="region of interest" description="Disordered" evidence="1">
    <location>
        <begin position="129"/>
        <end position="201"/>
    </location>
</feature>
<protein>
    <submittedName>
        <fullName evidence="2">Uncharacterized protein</fullName>
    </submittedName>
</protein>
<gene>
    <name evidence="2" type="ORF">PCAR00345_LOCUS38377</name>
</gene>
<evidence type="ECO:0000313" key="2">
    <source>
        <dbReference type="EMBL" id="CAE0785669.1"/>
    </source>
</evidence>
<feature type="compositionally biased region" description="Low complexity" evidence="1">
    <location>
        <begin position="176"/>
        <end position="188"/>
    </location>
</feature>
<dbReference type="AlphaFoldDB" id="A0A7S4FC21"/>
<accession>A0A7S4FC21</accession>
<sequence>MHARKQAKEEAAEAGVRDPQMTSKVQAEKTAFINQLLRKLRDMNLKSYDDELEHRITTFDHAADYEQLLRTLERLSIASGTARIITTRFADVLISIDNAADSAPAAATSSGNADSHDDLRNIQEGDVEVEAEHQAAAPESNRGSSSNCCLQQHPIAEGANGSSHASRLSVGKSHGRLSGLSRSQSQQQKPSAQGEPGRRLLLPLTSTRAMLAQRLLTKRRYSIETVSEP</sequence>